<comment type="pathway">
    <text evidence="5">Purine metabolism; AMP biosynthesis via salvage pathway; AMP from ADP: step 1/1.</text>
</comment>
<comment type="caution">
    <text evidence="8">The sequence shown here is derived from an EMBL/GenBank/DDBJ whole genome shotgun (WGS) entry which is preliminary data.</text>
</comment>
<feature type="binding site" evidence="5">
    <location>
        <position position="36"/>
    </location>
    <ligand>
        <name>AMP</name>
        <dbReference type="ChEBI" id="CHEBI:456215"/>
    </ligand>
</feature>
<dbReference type="InterPro" id="IPR033690">
    <property type="entry name" value="Adenylat_kinase_CS"/>
</dbReference>
<feature type="binding site" evidence="5">
    <location>
        <position position="31"/>
    </location>
    <ligand>
        <name>AMP</name>
        <dbReference type="ChEBI" id="CHEBI:456215"/>
    </ligand>
</feature>
<dbReference type="PROSITE" id="PS00113">
    <property type="entry name" value="ADENYLATE_KINASE"/>
    <property type="match status" value="1"/>
</dbReference>
<dbReference type="GO" id="GO:0004017">
    <property type="term" value="F:AMP kinase activity"/>
    <property type="evidence" value="ECO:0007669"/>
    <property type="project" value="UniProtKB-UniRule"/>
</dbReference>
<sequence length="209" mass="24262">MNILLLGPQGSGKGTQARLLIEEFGFFYFESGAYLRKVAEENIEVKKALAEGKFVPDKEMTSYLTAFLDEKSMYDNIVFDGFPRNVDQYYFLKNWLREKKVTLDLAIILEISEEETVRRLSARRLDPETGKIYNLVTEKIPDDVDQNKLIQREDDKPDAIKKRLELYKSHTIPLIEEFRKDSKVVEVDGERPVEVIYKDIANLVKSHGH</sequence>
<dbReference type="UniPathway" id="UPA00588">
    <property type="reaction ID" value="UER00649"/>
</dbReference>
<evidence type="ECO:0000256" key="2">
    <source>
        <dbReference type="ARBA" id="ARBA00022727"/>
    </source>
</evidence>
<comment type="subcellular location">
    <subcellularLocation>
        <location evidence="5 7">Cytoplasm</location>
    </subcellularLocation>
</comment>
<feature type="binding site" evidence="5">
    <location>
        <begin position="132"/>
        <end position="133"/>
    </location>
    <ligand>
        <name>ATP</name>
        <dbReference type="ChEBI" id="CHEBI:30616"/>
    </ligand>
</feature>
<feature type="binding site" evidence="5">
    <location>
        <position position="152"/>
    </location>
    <ligand>
        <name>AMP</name>
        <dbReference type="ChEBI" id="CHEBI:456215"/>
    </ligand>
</feature>
<dbReference type="Proteomes" id="UP000034774">
    <property type="component" value="Unassembled WGS sequence"/>
</dbReference>
<evidence type="ECO:0000256" key="1">
    <source>
        <dbReference type="ARBA" id="ARBA00022679"/>
    </source>
</evidence>
<dbReference type="Gene3D" id="3.40.50.300">
    <property type="entry name" value="P-loop containing nucleotide triphosphate hydrolases"/>
    <property type="match status" value="1"/>
</dbReference>
<dbReference type="SUPFAM" id="SSF52540">
    <property type="entry name" value="P-loop containing nucleoside triphosphate hydrolases"/>
    <property type="match status" value="1"/>
</dbReference>
<dbReference type="HAMAP" id="MF_00235">
    <property type="entry name" value="Adenylate_kinase_Adk"/>
    <property type="match status" value="1"/>
</dbReference>
<dbReference type="NCBIfam" id="TIGR01351">
    <property type="entry name" value="adk"/>
    <property type="match status" value="1"/>
</dbReference>
<keyword evidence="3 5" id="KW-0547">Nucleotide-binding</keyword>
<evidence type="ECO:0000256" key="5">
    <source>
        <dbReference type="HAMAP-Rule" id="MF_00235"/>
    </source>
</evidence>
<dbReference type="CDD" id="cd01428">
    <property type="entry name" value="ADK"/>
    <property type="match status" value="1"/>
</dbReference>
<gene>
    <name evidence="5" type="primary">adk</name>
    <name evidence="8" type="ORF">UT17_C0003G0061</name>
</gene>
<comment type="subunit">
    <text evidence="5 7">Monomer.</text>
</comment>
<feature type="binding site" evidence="5">
    <location>
        <begin position="53"/>
        <end position="55"/>
    </location>
    <ligand>
        <name>AMP</name>
        <dbReference type="ChEBI" id="CHEBI:456215"/>
    </ligand>
</feature>
<dbReference type="EC" id="2.7.4.3" evidence="5 7"/>
<comment type="caution">
    <text evidence="5">Lacks conserved residue(s) required for the propagation of feature annotation.</text>
</comment>
<reference evidence="8 9" key="1">
    <citation type="journal article" date="2015" name="Nature">
        <title>rRNA introns, odd ribosomes, and small enigmatic genomes across a large radiation of phyla.</title>
        <authorList>
            <person name="Brown C.T."/>
            <person name="Hug L.A."/>
            <person name="Thomas B.C."/>
            <person name="Sharon I."/>
            <person name="Castelle C.J."/>
            <person name="Singh A."/>
            <person name="Wilkins M.J."/>
            <person name="Williams K.H."/>
            <person name="Banfield J.F."/>
        </authorList>
    </citation>
    <scope>NUCLEOTIDE SEQUENCE [LARGE SCALE GENOMIC DNA]</scope>
</reference>
<dbReference type="GO" id="GO:0005524">
    <property type="term" value="F:ATP binding"/>
    <property type="evidence" value="ECO:0007669"/>
    <property type="project" value="UniProtKB-UniRule"/>
</dbReference>
<dbReference type="STRING" id="1618572.UT17_C0003G0061"/>
<evidence type="ECO:0000256" key="3">
    <source>
        <dbReference type="ARBA" id="ARBA00022741"/>
    </source>
</evidence>
<dbReference type="EMBL" id="LBVU01000003">
    <property type="protein sequence ID" value="KKQ92038.1"/>
    <property type="molecule type" value="Genomic_DNA"/>
</dbReference>
<dbReference type="PANTHER" id="PTHR23359">
    <property type="entry name" value="NUCLEOTIDE KINASE"/>
    <property type="match status" value="1"/>
</dbReference>
<feature type="binding site" evidence="5">
    <location>
        <position position="123"/>
    </location>
    <ligand>
        <name>ATP</name>
        <dbReference type="ChEBI" id="CHEBI:30616"/>
    </ligand>
</feature>
<dbReference type="InterPro" id="IPR000850">
    <property type="entry name" value="Adenylat/UMP-CMP_kin"/>
</dbReference>
<feature type="binding site" evidence="5">
    <location>
        <position position="191"/>
    </location>
    <ligand>
        <name>ATP</name>
        <dbReference type="ChEBI" id="CHEBI:30616"/>
    </ligand>
</feature>
<feature type="binding site" evidence="5">
    <location>
        <begin position="10"/>
        <end position="15"/>
    </location>
    <ligand>
        <name>ATP</name>
        <dbReference type="ChEBI" id="CHEBI:30616"/>
    </ligand>
</feature>
<name>A0A0G0LJE0_9BACT</name>
<accession>A0A0G0LJE0</accession>
<keyword evidence="2 5" id="KW-0545">Nucleotide biosynthesis</keyword>
<proteinExistence type="inferred from homology"/>
<comment type="similarity">
    <text evidence="5 6">Belongs to the adenylate kinase family.</text>
</comment>
<dbReference type="InterPro" id="IPR006259">
    <property type="entry name" value="Adenyl_kin_sub"/>
</dbReference>
<comment type="catalytic activity">
    <reaction evidence="5 7">
        <text>AMP + ATP = 2 ADP</text>
        <dbReference type="Rhea" id="RHEA:12973"/>
        <dbReference type="ChEBI" id="CHEBI:30616"/>
        <dbReference type="ChEBI" id="CHEBI:456215"/>
        <dbReference type="ChEBI" id="CHEBI:456216"/>
        <dbReference type="EC" id="2.7.4.3"/>
    </reaction>
</comment>
<dbReference type="PRINTS" id="PR00094">
    <property type="entry name" value="ADENYLTKNASE"/>
</dbReference>
<protein>
    <recommendedName>
        <fullName evidence="5 7">Adenylate kinase</fullName>
        <shortName evidence="5">AK</shortName>
        <ecNumber evidence="5 7">2.7.4.3</ecNumber>
    </recommendedName>
    <alternativeName>
        <fullName evidence="5">ATP-AMP transphosphorylase</fullName>
    </alternativeName>
    <alternativeName>
        <fullName evidence="5">ATP:AMP phosphotransferase</fullName>
    </alternativeName>
    <alternativeName>
        <fullName evidence="5">Adenylate monophosphate kinase</fullName>
    </alternativeName>
</protein>
<organism evidence="8 9">
    <name type="scientific">Candidatus Woesebacteria bacterium GW2011_GWB1_39_10</name>
    <dbReference type="NCBI Taxonomy" id="1618572"/>
    <lineage>
        <taxon>Bacteria</taxon>
        <taxon>Candidatus Woeseibacteriota</taxon>
    </lineage>
</organism>
<dbReference type="InterPro" id="IPR027417">
    <property type="entry name" value="P-loop_NTPase"/>
</dbReference>
<evidence type="ECO:0000313" key="8">
    <source>
        <dbReference type="EMBL" id="KKQ92038.1"/>
    </source>
</evidence>
<evidence type="ECO:0000256" key="6">
    <source>
        <dbReference type="RuleBase" id="RU003330"/>
    </source>
</evidence>
<dbReference type="GO" id="GO:0005737">
    <property type="term" value="C:cytoplasm"/>
    <property type="evidence" value="ECO:0007669"/>
    <property type="project" value="UniProtKB-SubCell"/>
</dbReference>
<evidence type="ECO:0000256" key="7">
    <source>
        <dbReference type="RuleBase" id="RU003331"/>
    </source>
</evidence>
<comment type="function">
    <text evidence="5">Catalyzes the reversible transfer of the terminal phosphate group between ATP and AMP. Plays an important role in cellular energy homeostasis and in adenine nucleotide metabolism.</text>
</comment>
<evidence type="ECO:0000313" key="9">
    <source>
        <dbReference type="Proteomes" id="UP000034774"/>
    </source>
</evidence>
<feature type="binding site" evidence="5">
    <location>
        <begin position="81"/>
        <end position="84"/>
    </location>
    <ligand>
        <name>AMP</name>
        <dbReference type="ChEBI" id="CHEBI:456215"/>
    </ligand>
</feature>
<comment type="domain">
    <text evidence="5">Consists of three domains, a large central CORE domain and two small peripheral domains, NMPbind and LID, which undergo movements during catalysis. The LID domain closes over the site of phosphoryl transfer upon ATP binding. Assembling and dissambling the active center during each catalytic cycle provides an effective means to prevent ATP hydrolysis.</text>
</comment>
<keyword evidence="5 7" id="KW-0067">ATP-binding</keyword>
<dbReference type="AlphaFoldDB" id="A0A0G0LJE0"/>
<dbReference type="GO" id="GO:0044209">
    <property type="term" value="P:AMP salvage"/>
    <property type="evidence" value="ECO:0007669"/>
    <property type="project" value="UniProtKB-UniRule"/>
</dbReference>
<keyword evidence="5" id="KW-0963">Cytoplasm</keyword>
<keyword evidence="4 5" id="KW-0418">Kinase</keyword>
<feature type="binding site" evidence="5">
    <location>
        <position position="163"/>
    </location>
    <ligand>
        <name>AMP</name>
        <dbReference type="ChEBI" id="CHEBI:456215"/>
    </ligand>
</feature>
<feature type="binding site" evidence="5">
    <location>
        <position position="88"/>
    </location>
    <ligand>
        <name>AMP</name>
        <dbReference type="ChEBI" id="CHEBI:456215"/>
    </ligand>
</feature>
<evidence type="ECO:0000256" key="4">
    <source>
        <dbReference type="ARBA" id="ARBA00022777"/>
    </source>
</evidence>
<dbReference type="PATRIC" id="fig|1618572.3.peg.487"/>
<dbReference type="Pfam" id="PF00406">
    <property type="entry name" value="ADK"/>
    <property type="match status" value="1"/>
</dbReference>
<keyword evidence="1 5" id="KW-0808">Transferase</keyword>